<dbReference type="GO" id="GO:0016747">
    <property type="term" value="F:acyltransferase activity, transferring groups other than amino-acyl groups"/>
    <property type="evidence" value="ECO:0007669"/>
    <property type="project" value="InterPro"/>
</dbReference>
<dbReference type="Pfam" id="PF00583">
    <property type="entry name" value="Acetyltransf_1"/>
    <property type="match status" value="1"/>
</dbReference>
<dbReference type="EMBL" id="BMEM01000001">
    <property type="protein sequence ID" value="GGF48594.1"/>
    <property type="molecule type" value="Genomic_DNA"/>
</dbReference>
<feature type="domain" description="N-acetyltransferase" evidence="1">
    <location>
        <begin position="7"/>
        <end position="143"/>
    </location>
</feature>
<accession>A0A917F456</accession>
<keyword evidence="3" id="KW-1185">Reference proteome</keyword>
<sequence>MWTTAAPPVRPEEERLVLLDDRADAQELLAFAHAHNPRVWTRIGDGEVVRWLGVRDAAGQLLAVGGAEQEGSGVPHLAGILTATHARGQGWGETVTAALTRWSVAEHGVCTLGMFSDNDVARRIYGRLGYRTARAWHSRQLLP</sequence>
<dbReference type="SUPFAM" id="SSF55729">
    <property type="entry name" value="Acyl-CoA N-acyltransferases (Nat)"/>
    <property type="match status" value="1"/>
</dbReference>
<dbReference type="RefSeq" id="WP_188429290.1">
    <property type="nucleotide sequence ID" value="NZ_BAABKH010000005.1"/>
</dbReference>
<dbReference type="InterPro" id="IPR000182">
    <property type="entry name" value="GNAT_dom"/>
</dbReference>
<reference evidence="2" key="2">
    <citation type="submission" date="2020-09" db="EMBL/GenBank/DDBJ databases">
        <authorList>
            <person name="Sun Q."/>
            <person name="Zhou Y."/>
        </authorList>
    </citation>
    <scope>NUCLEOTIDE SEQUENCE</scope>
    <source>
        <strain evidence="2">CGMCC 1.12160</strain>
    </source>
</reference>
<dbReference type="Gene3D" id="3.40.630.30">
    <property type="match status" value="1"/>
</dbReference>
<name>A0A917F456_9MICO</name>
<organism evidence="2 3">
    <name type="scientific">Ornithinimicrobium tianjinense</name>
    <dbReference type="NCBI Taxonomy" id="1195761"/>
    <lineage>
        <taxon>Bacteria</taxon>
        <taxon>Bacillati</taxon>
        <taxon>Actinomycetota</taxon>
        <taxon>Actinomycetes</taxon>
        <taxon>Micrococcales</taxon>
        <taxon>Ornithinimicrobiaceae</taxon>
        <taxon>Ornithinimicrobium</taxon>
    </lineage>
</organism>
<dbReference type="Proteomes" id="UP000605670">
    <property type="component" value="Unassembled WGS sequence"/>
</dbReference>
<evidence type="ECO:0000313" key="2">
    <source>
        <dbReference type="EMBL" id="GGF48594.1"/>
    </source>
</evidence>
<evidence type="ECO:0000259" key="1">
    <source>
        <dbReference type="PROSITE" id="PS51186"/>
    </source>
</evidence>
<dbReference type="PROSITE" id="PS51186">
    <property type="entry name" value="GNAT"/>
    <property type="match status" value="1"/>
</dbReference>
<proteinExistence type="predicted"/>
<gene>
    <name evidence="2" type="ORF">GCM10011366_15550</name>
</gene>
<reference evidence="2" key="1">
    <citation type="journal article" date="2014" name="Int. J. Syst. Evol. Microbiol.">
        <title>Complete genome sequence of Corynebacterium casei LMG S-19264T (=DSM 44701T), isolated from a smear-ripened cheese.</title>
        <authorList>
            <consortium name="US DOE Joint Genome Institute (JGI-PGF)"/>
            <person name="Walter F."/>
            <person name="Albersmeier A."/>
            <person name="Kalinowski J."/>
            <person name="Ruckert C."/>
        </authorList>
    </citation>
    <scope>NUCLEOTIDE SEQUENCE</scope>
    <source>
        <strain evidence="2">CGMCC 1.12160</strain>
    </source>
</reference>
<protein>
    <recommendedName>
        <fullName evidence="1">N-acetyltransferase domain-containing protein</fullName>
    </recommendedName>
</protein>
<evidence type="ECO:0000313" key="3">
    <source>
        <dbReference type="Proteomes" id="UP000605670"/>
    </source>
</evidence>
<dbReference type="AlphaFoldDB" id="A0A917F456"/>
<dbReference type="InterPro" id="IPR016181">
    <property type="entry name" value="Acyl_CoA_acyltransferase"/>
</dbReference>
<comment type="caution">
    <text evidence="2">The sequence shown here is derived from an EMBL/GenBank/DDBJ whole genome shotgun (WGS) entry which is preliminary data.</text>
</comment>